<keyword evidence="2" id="KW-1185">Reference proteome</keyword>
<name>A0A369JSP7_HYPMA</name>
<reference evidence="1" key="1">
    <citation type="submission" date="2018-04" db="EMBL/GenBank/DDBJ databases">
        <title>Whole genome sequencing of Hypsizygus marmoreus.</title>
        <authorList>
            <person name="Choi I.-G."/>
            <person name="Min B."/>
            <person name="Kim J.-G."/>
            <person name="Kim S."/>
            <person name="Oh Y.-L."/>
            <person name="Kong W.-S."/>
            <person name="Park H."/>
            <person name="Jeong J."/>
            <person name="Song E.-S."/>
        </authorList>
    </citation>
    <scope>NUCLEOTIDE SEQUENCE [LARGE SCALE GENOMIC DNA]</scope>
    <source>
        <strain evidence="1">51987-8</strain>
    </source>
</reference>
<evidence type="ECO:0000313" key="1">
    <source>
        <dbReference type="EMBL" id="RDB21786.1"/>
    </source>
</evidence>
<comment type="caution">
    <text evidence="1">The sequence shown here is derived from an EMBL/GenBank/DDBJ whole genome shotgun (WGS) entry which is preliminary data.</text>
</comment>
<dbReference type="InParanoid" id="A0A369JSP7"/>
<accession>A0A369JSP7</accession>
<organism evidence="1 2">
    <name type="scientific">Hypsizygus marmoreus</name>
    <name type="common">White beech mushroom</name>
    <name type="synonym">Agaricus marmoreus</name>
    <dbReference type="NCBI Taxonomy" id="39966"/>
    <lineage>
        <taxon>Eukaryota</taxon>
        <taxon>Fungi</taxon>
        <taxon>Dikarya</taxon>
        <taxon>Basidiomycota</taxon>
        <taxon>Agaricomycotina</taxon>
        <taxon>Agaricomycetes</taxon>
        <taxon>Agaricomycetidae</taxon>
        <taxon>Agaricales</taxon>
        <taxon>Tricholomatineae</taxon>
        <taxon>Lyophyllaceae</taxon>
        <taxon>Hypsizygus</taxon>
    </lineage>
</organism>
<sequence>MMSDGADILAALFYGTLRNAAHSPVLNTADPHALPIWDTVNPAELQISSYLTKEQDALVPGAPNEIQDVQYDSQMAQVPSFEPWFTAHPPPVPRSFTQSAIPVWNGFGGQTVDPAYPFDFQIPVTIPDMPPQLGGYAFPMRTLSPPILPPQNLPTNAGVPSSGTHFTPPPPLARFDGALYSGVGPCGRHDVPSAPLPDVAEPPITCPKPGPVKSSSCLGKRPSDVLAELASKYPDLASSIRVIHIDSKRTFTCTICHESVEGSTASIRRHLRLDHCLKINARRQCIHPNCTIIVKVDSMPRHVLTHVQPERMECGLCGLGFSRSDRVLLHLKNQACTVLKKADGNTEIDQSPRKRVRTVPN</sequence>
<protein>
    <recommendedName>
        <fullName evidence="3">C2H2-type domain-containing protein</fullName>
    </recommendedName>
</protein>
<gene>
    <name evidence="1" type="ORF">Hypma_011059</name>
</gene>
<dbReference type="Proteomes" id="UP000076154">
    <property type="component" value="Unassembled WGS sequence"/>
</dbReference>
<proteinExistence type="predicted"/>
<dbReference type="OrthoDB" id="3437960at2759"/>
<evidence type="ECO:0008006" key="3">
    <source>
        <dbReference type="Google" id="ProtNLM"/>
    </source>
</evidence>
<dbReference type="EMBL" id="LUEZ02000053">
    <property type="protein sequence ID" value="RDB21786.1"/>
    <property type="molecule type" value="Genomic_DNA"/>
</dbReference>
<dbReference type="AlphaFoldDB" id="A0A369JSP7"/>
<evidence type="ECO:0000313" key="2">
    <source>
        <dbReference type="Proteomes" id="UP000076154"/>
    </source>
</evidence>